<proteinExistence type="predicted"/>
<protein>
    <submittedName>
        <fullName evidence="1">Uncharacterized protein</fullName>
    </submittedName>
</protein>
<keyword evidence="2" id="KW-1185">Reference proteome</keyword>
<dbReference type="EMBL" id="BPLR01015082">
    <property type="protein sequence ID" value="GIY73472.1"/>
    <property type="molecule type" value="Genomic_DNA"/>
</dbReference>
<comment type="caution">
    <text evidence="1">The sequence shown here is derived from an EMBL/GenBank/DDBJ whole genome shotgun (WGS) entry which is preliminary data.</text>
</comment>
<sequence length="182" mass="20842">MLVSMDYLEEKLEAKMMDYQNLMQMTPNPMMAESDILSRNRAFSVFCRCVESHANGTSPKDVKHPFMSTEKGVSKRSDILSRKRLLRYSTDASRLMQMARDTKMLSTHLCQRKRVFRSGARRSSTVTSTPSVPKINYLWNTFPNRSCPAMRAHPPLVLCWPTSRSKLGSLDGNDICEGEHLF</sequence>
<reference evidence="1 2" key="1">
    <citation type="submission" date="2021-06" db="EMBL/GenBank/DDBJ databases">
        <title>Caerostris extrusa draft genome.</title>
        <authorList>
            <person name="Kono N."/>
            <person name="Arakawa K."/>
        </authorList>
    </citation>
    <scope>NUCLEOTIDE SEQUENCE [LARGE SCALE GENOMIC DNA]</scope>
</reference>
<name>A0AAV4VT15_CAEEX</name>
<dbReference type="AlphaFoldDB" id="A0AAV4VT15"/>
<organism evidence="1 2">
    <name type="scientific">Caerostris extrusa</name>
    <name type="common">Bark spider</name>
    <name type="synonym">Caerostris bankana</name>
    <dbReference type="NCBI Taxonomy" id="172846"/>
    <lineage>
        <taxon>Eukaryota</taxon>
        <taxon>Metazoa</taxon>
        <taxon>Ecdysozoa</taxon>
        <taxon>Arthropoda</taxon>
        <taxon>Chelicerata</taxon>
        <taxon>Arachnida</taxon>
        <taxon>Araneae</taxon>
        <taxon>Araneomorphae</taxon>
        <taxon>Entelegynae</taxon>
        <taxon>Araneoidea</taxon>
        <taxon>Araneidae</taxon>
        <taxon>Caerostris</taxon>
    </lineage>
</organism>
<accession>A0AAV4VT15</accession>
<dbReference type="Proteomes" id="UP001054945">
    <property type="component" value="Unassembled WGS sequence"/>
</dbReference>
<evidence type="ECO:0000313" key="2">
    <source>
        <dbReference type="Proteomes" id="UP001054945"/>
    </source>
</evidence>
<gene>
    <name evidence="1" type="ORF">CEXT_119541</name>
</gene>
<evidence type="ECO:0000313" key="1">
    <source>
        <dbReference type="EMBL" id="GIY73472.1"/>
    </source>
</evidence>